<accession>A0ABN9CNB4</accession>
<comment type="caution">
    <text evidence="1">The sequence shown here is derived from an EMBL/GenBank/DDBJ whole genome shotgun (WGS) entry which is preliminary data.</text>
</comment>
<sequence length="48" mass="5330">MQASAGGDGWGHCRGHIVGAKDKVSEEHLPEQCLRVSPSVARGYRFWY</sequence>
<dbReference type="EMBL" id="CATNWA010010746">
    <property type="protein sequence ID" value="CAI9560552.1"/>
    <property type="molecule type" value="Genomic_DNA"/>
</dbReference>
<gene>
    <name evidence="1" type="ORF">SPARVUS_LOCUS5277720</name>
</gene>
<evidence type="ECO:0000313" key="2">
    <source>
        <dbReference type="Proteomes" id="UP001162483"/>
    </source>
</evidence>
<reference evidence="1" key="1">
    <citation type="submission" date="2023-05" db="EMBL/GenBank/DDBJ databases">
        <authorList>
            <person name="Stuckert A."/>
        </authorList>
    </citation>
    <scope>NUCLEOTIDE SEQUENCE</scope>
</reference>
<protein>
    <submittedName>
        <fullName evidence="1">Uncharacterized protein</fullName>
    </submittedName>
</protein>
<proteinExistence type="predicted"/>
<dbReference type="Proteomes" id="UP001162483">
    <property type="component" value="Unassembled WGS sequence"/>
</dbReference>
<keyword evidence="2" id="KW-1185">Reference proteome</keyword>
<evidence type="ECO:0000313" key="1">
    <source>
        <dbReference type="EMBL" id="CAI9560552.1"/>
    </source>
</evidence>
<name>A0ABN9CNB4_9NEOB</name>
<organism evidence="1 2">
    <name type="scientific">Staurois parvus</name>
    <dbReference type="NCBI Taxonomy" id="386267"/>
    <lineage>
        <taxon>Eukaryota</taxon>
        <taxon>Metazoa</taxon>
        <taxon>Chordata</taxon>
        <taxon>Craniata</taxon>
        <taxon>Vertebrata</taxon>
        <taxon>Euteleostomi</taxon>
        <taxon>Amphibia</taxon>
        <taxon>Batrachia</taxon>
        <taxon>Anura</taxon>
        <taxon>Neobatrachia</taxon>
        <taxon>Ranoidea</taxon>
        <taxon>Ranidae</taxon>
        <taxon>Staurois</taxon>
    </lineage>
</organism>